<comment type="caution">
    <text evidence="1">The sequence shown here is derived from an EMBL/GenBank/DDBJ whole genome shotgun (WGS) entry which is preliminary data.</text>
</comment>
<sequence>MFGDDLIPEEVTELLGVEPSQSYKMGDERPRGSQYYKTGGWLIKSGEVPIGESREGEEKFEEWLSELPDDKFAWSSLIEKFEIKARLVGYTDQWNADYTISPGALNESTKRGLPLMIDPFLSLDEPDV</sequence>
<evidence type="ECO:0000313" key="2">
    <source>
        <dbReference type="Proteomes" id="UP001569414"/>
    </source>
</evidence>
<organism evidence="1 2">
    <name type="scientific">Microbulbifer echini</name>
    <dbReference type="NCBI Taxonomy" id="1529067"/>
    <lineage>
        <taxon>Bacteria</taxon>
        <taxon>Pseudomonadati</taxon>
        <taxon>Pseudomonadota</taxon>
        <taxon>Gammaproteobacteria</taxon>
        <taxon>Cellvibrionales</taxon>
        <taxon>Microbulbiferaceae</taxon>
        <taxon>Microbulbifer</taxon>
    </lineage>
</organism>
<accession>A0ABV4NS95</accession>
<evidence type="ECO:0000313" key="1">
    <source>
        <dbReference type="EMBL" id="MFA0792285.1"/>
    </source>
</evidence>
<reference evidence="1 2" key="1">
    <citation type="submission" date="2024-08" db="EMBL/GenBank/DDBJ databases">
        <authorList>
            <person name="Ishaq N."/>
        </authorList>
    </citation>
    <scope>NUCLEOTIDE SEQUENCE [LARGE SCALE GENOMIC DNA]</scope>
    <source>
        <strain evidence="1 2">JCM 30400</strain>
    </source>
</reference>
<keyword evidence="2" id="KW-1185">Reference proteome</keyword>
<protein>
    <submittedName>
        <fullName evidence="1">DUF4279 domain-containing protein</fullName>
    </submittedName>
</protein>
<proteinExistence type="predicted"/>
<dbReference type="Proteomes" id="UP001569414">
    <property type="component" value="Unassembled WGS sequence"/>
</dbReference>
<dbReference type="InterPro" id="IPR025459">
    <property type="entry name" value="DUF4279"/>
</dbReference>
<gene>
    <name evidence="1" type="ORF">ACCI51_17225</name>
</gene>
<dbReference type="RefSeq" id="WP_371844683.1">
    <property type="nucleotide sequence ID" value="NZ_JBGMEL010000021.1"/>
</dbReference>
<dbReference type="Pfam" id="PF14106">
    <property type="entry name" value="DUF4279"/>
    <property type="match status" value="1"/>
</dbReference>
<name>A0ABV4NS95_9GAMM</name>
<dbReference type="EMBL" id="JBGMEL010000021">
    <property type="protein sequence ID" value="MFA0792285.1"/>
    <property type="molecule type" value="Genomic_DNA"/>
</dbReference>